<keyword evidence="5" id="KW-1185">Reference proteome</keyword>
<gene>
    <name evidence="4" type="ordered locus">Selin_1619</name>
</gene>
<evidence type="ECO:0000256" key="3">
    <source>
        <dbReference type="SAM" id="Coils"/>
    </source>
</evidence>
<dbReference type="GO" id="GO:0005829">
    <property type="term" value="C:cytosol"/>
    <property type="evidence" value="ECO:0007669"/>
    <property type="project" value="TreeGrafter"/>
</dbReference>
<dbReference type="InterPro" id="IPR024930">
    <property type="entry name" value="Skp_dom_sf"/>
</dbReference>
<evidence type="ECO:0000256" key="2">
    <source>
        <dbReference type="ARBA" id="ARBA00022729"/>
    </source>
</evidence>
<dbReference type="Gene3D" id="3.30.910.20">
    <property type="entry name" value="Skp domain"/>
    <property type="match status" value="1"/>
</dbReference>
<dbReference type="InParanoid" id="E6W0D1"/>
<feature type="coiled-coil region" evidence="3">
    <location>
        <begin position="51"/>
        <end position="125"/>
    </location>
</feature>
<keyword evidence="3" id="KW-0175">Coiled coil</keyword>
<dbReference type="KEGG" id="din:Selin_1619"/>
<reference evidence="4 5" key="1">
    <citation type="submission" date="2010-12" db="EMBL/GenBank/DDBJ databases">
        <title>Complete sequence of Desulfurispirillum indicum S5.</title>
        <authorList>
            <consortium name="US DOE Joint Genome Institute"/>
            <person name="Lucas S."/>
            <person name="Copeland A."/>
            <person name="Lapidus A."/>
            <person name="Cheng J.-F."/>
            <person name="Goodwin L."/>
            <person name="Pitluck S."/>
            <person name="Chertkov O."/>
            <person name="Held B."/>
            <person name="Detter J.C."/>
            <person name="Han C."/>
            <person name="Tapia R."/>
            <person name="Land M."/>
            <person name="Hauser L."/>
            <person name="Kyrpides N."/>
            <person name="Ivanova N."/>
            <person name="Mikhailova N."/>
            <person name="Haggblom M."/>
            <person name="Rauschenbach I."/>
            <person name="Bini E."/>
            <person name="Woyke T."/>
        </authorList>
    </citation>
    <scope>NUCLEOTIDE SEQUENCE [LARGE SCALE GENOMIC DNA]</scope>
    <source>
        <strain evidence="5">ATCC BAA-1389 / DSM 22839 / S5</strain>
    </source>
</reference>
<dbReference type="GO" id="GO:0050821">
    <property type="term" value="P:protein stabilization"/>
    <property type="evidence" value="ECO:0007669"/>
    <property type="project" value="TreeGrafter"/>
</dbReference>
<evidence type="ECO:0000256" key="1">
    <source>
        <dbReference type="ARBA" id="ARBA00009091"/>
    </source>
</evidence>
<dbReference type="Pfam" id="PF03938">
    <property type="entry name" value="OmpH"/>
    <property type="match status" value="1"/>
</dbReference>
<dbReference type="RefSeq" id="WP_013506229.1">
    <property type="nucleotide sequence ID" value="NC_014836.1"/>
</dbReference>
<dbReference type="Proteomes" id="UP000002572">
    <property type="component" value="Chromosome"/>
</dbReference>
<name>E6W0D1_DESIS</name>
<accession>E6W0D1</accession>
<dbReference type="EMBL" id="CP002432">
    <property type="protein sequence ID" value="ADU66349.1"/>
    <property type="molecule type" value="Genomic_DNA"/>
</dbReference>
<dbReference type="PANTHER" id="PTHR35089">
    <property type="entry name" value="CHAPERONE PROTEIN SKP"/>
    <property type="match status" value="1"/>
</dbReference>
<dbReference type="SUPFAM" id="SSF111384">
    <property type="entry name" value="OmpH-like"/>
    <property type="match status" value="1"/>
</dbReference>
<proteinExistence type="inferred from homology"/>
<organism evidence="4 5">
    <name type="scientific">Desulfurispirillum indicum (strain ATCC BAA-1389 / DSM 22839 / S5)</name>
    <dbReference type="NCBI Taxonomy" id="653733"/>
    <lineage>
        <taxon>Bacteria</taxon>
        <taxon>Pseudomonadati</taxon>
        <taxon>Chrysiogenota</taxon>
        <taxon>Chrysiogenia</taxon>
        <taxon>Chrysiogenales</taxon>
        <taxon>Chrysiogenaceae</taxon>
        <taxon>Desulfurispirillum</taxon>
    </lineage>
</organism>
<dbReference type="PANTHER" id="PTHR35089:SF1">
    <property type="entry name" value="CHAPERONE PROTEIN SKP"/>
    <property type="match status" value="1"/>
</dbReference>
<protein>
    <submittedName>
        <fullName evidence="4">Outer membrane chaperone Skp (OmpH)</fullName>
    </submittedName>
</protein>
<evidence type="ECO:0000313" key="5">
    <source>
        <dbReference type="Proteomes" id="UP000002572"/>
    </source>
</evidence>
<dbReference type="HOGENOM" id="CLU_101388_3_1_0"/>
<dbReference type="InterPro" id="IPR005632">
    <property type="entry name" value="Chaperone_Skp"/>
</dbReference>
<keyword evidence="2" id="KW-0732">Signal</keyword>
<dbReference type="GO" id="GO:0051082">
    <property type="term" value="F:unfolded protein binding"/>
    <property type="evidence" value="ECO:0007669"/>
    <property type="project" value="InterPro"/>
</dbReference>
<evidence type="ECO:0000313" key="4">
    <source>
        <dbReference type="EMBL" id="ADU66349.1"/>
    </source>
</evidence>
<sequence length="186" mass="21482">MATEHRTIPILIVFLMLALMIPATVMAQQGGDCRYGYIDVQRAIDSSRSGSQAIEKVKQEFEQKRKVIEERKAELARVKERLDSNLGTMSESERKRSVDMYNVDLLNLRNFVEDANRQLEAQERTLTSRIVSEISALVHQYGQENNYCYIFELKTSGILYANEAQDITSIIVRLYDQQQNGRNSRR</sequence>
<dbReference type="SMART" id="SM00935">
    <property type="entry name" value="OmpH"/>
    <property type="match status" value="1"/>
</dbReference>
<dbReference type="eggNOG" id="COG2825">
    <property type="taxonomic scope" value="Bacteria"/>
</dbReference>
<dbReference type="OrthoDB" id="5432254at2"/>
<dbReference type="STRING" id="653733.Selin_1619"/>
<dbReference type="AlphaFoldDB" id="E6W0D1"/>
<comment type="similarity">
    <text evidence="1">Belongs to the Skp family.</text>
</comment>